<comment type="pathway">
    <text evidence="1 5">Purine metabolism; purine nucleoside salvage.</text>
</comment>
<feature type="binding site" evidence="6">
    <location>
        <position position="32"/>
    </location>
    <ligand>
        <name>phosphate</name>
        <dbReference type="ChEBI" id="CHEBI:43474"/>
    </ligand>
</feature>
<sequence length="278" mass="29826">MQKSKKVQTAVNHIQKRFAPGYSPVLGITLGSGLGSFVDMFSSALWLDFEDIPGFPRSTVKGHTGRLGIVRHGQTDCLVLQGRNHLYEGYSPDEVCFATRVLAGLGVNTIILTNAAGALNPLFEVRGIMLITDHVNLMGTNPLVGANVDAWGPRFPDMTEVYCPVLRDKVLDVALDVGVRLEQGVYVGVHGPCLETPAETRAYRLLGGDAIGMSTVMEAIAAHHMGVKVIGLSCLTNKNLPDCMAQTSHDAILEQANRTANNLTNVLQAIIVSGMFAS</sequence>
<dbReference type="EC" id="2.4.2.1" evidence="5"/>
<keyword evidence="3 5" id="KW-0328">Glycosyltransferase</keyword>
<comment type="caution">
    <text evidence="8">The sequence shown here is derived from an EMBL/GenBank/DDBJ whole genome shotgun (WGS) entry which is preliminary data.</text>
</comment>
<dbReference type="NCBIfam" id="TIGR01697">
    <property type="entry name" value="PNPH-PUNA-XAPA"/>
    <property type="match status" value="1"/>
</dbReference>
<dbReference type="GO" id="GO:0004731">
    <property type="term" value="F:purine-nucleoside phosphorylase activity"/>
    <property type="evidence" value="ECO:0007669"/>
    <property type="project" value="UniProtKB-EC"/>
</dbReference>
<evidence type="ECO:0000256" key="6">
    <source>
        <dbReference type="PIRSR" id="PIRSR000477-2"/>
    </source>
</evidence>
<dbReference type="CDD" id="cd09009">
    <property type="entry name" value="PNP-EcPNPII_like"/>
    <property type="match status" value="1"/>
</dbReference>
<gene>
    <name evidence="8" type="ORF">DPF_1856</name>
</gene>
<evidence type="ECO:0000313" key="9">
    <source>
        <dbReference type="Proteomes" id="UP000095200"/>
    </source>
</evidence>
<dbReference type="InterPro" id="IPR035994">
    <property type="entry name" value="Nucleoside_phosphorylase_sf"/>
</dbReference>
<dbReference type="Gene3D" id="3.40.50.1580">
    <property type="entry name" value="Nucleoside phosphorylase domain"/>
    <property type="match status" value="1"/>
</dbReference>
<feature type="binding site" evidence="6">
    <location>
        <begin position="83"/>
        <end position="85"/>
    </location>
    <ligand>
        <name>phosphate</name>
        <dbReference type="ChEBI" id="CHEBI:43474"/>
    </ligand>
</feature>
<feature type="binding site" evidence="6">
    <location>
        <position position="115"/>
    </location>
    <ligand>
        <name>phosphate</name>
        <dbReference type="ChEBI" id="CHEBI:43474"/>
    </ligand>
</feature>
<evidence type="ECO:0000256" key="4">
    <source>
        <dbReference type="ARBA" id="ARBA00022679"/>
    </source>
</evidence>
<dbReference type="RefSeq" id="WP_069859380.1">
    <property type="nucleotide sequence ID" value="NZ_BDFE01000017.1"/>
</dbReference>
<name>A0A194AJA2_9BACT</name>
<dbReference type="EMBL" id="BDFE01000017">
    <property type="protein sequence ID" value="GAU09136.1"/>
    <property type="molecule type" value="Genomic_DNA"/>
</dbReference>
<dbReference type="Pfam" id="PF01048">
    <property type="entry name" value="PNP_UDP_1"/>
    <property type="match status" value="1"/>
</dbReference>
<evidence type="ECO:0000313" key="8">
    <source>
        <dbReference type="EMBL" id="GAU09136.1"/>
    </source>
</evidence>
<evidence type="ECO:0000256" key="2">
    <source>
        <dbReference type="ARBA" id="ARBA00006751"/>
    </source>
</evidence>
<dbReference type="GO" id="GO:0005737">
    <property type="term" value="C:cytoplasm"/>
    <property type="evidence" value="ECO:0007669"/>
    <property type="project" value="TreeGrafter"/>
</dbReference>
<comment type="similarity">
    <text evidence="2 5">Belongs to the PNP/MTAP phosphorylase family.</text>
</comment>
<evidence type="ECO:0000256" key="3">
    <source>
        <dbReference type="ARBA" id="ARBA00022676"/>
    </source>
</evidence>
<dbReference type="AlphaFoldDB" id="A0A194AJA2"/>
<dbReference type="InterPro" id="IPR011268">
    <property type="entry name" value="Purine_phosphorylase"/>
</dbReference>
<feature type="binding site" evidence="6">
    <location>
        <position position="195"/>
    </location>
    <ligand>
        <name>a purine D-ribonucleoside</name>
        <dbReference type="ChEBI" id="CHEBI:142355"/>
    </ligand>
</feature>
<dbReference type="SUPFAM" id="SSF53167">
    <property type="entry name" value="Purine and uridine phosphorylases"/>
    <property type="match status" value="1"/>
</dbReference>
<dbReference type="PIRSF" id="PIRSF000477">
    <property type="entry name" value="PurNPase"/>
    <property type="match status" value="1"/>
</dbReference>
<dbReference type="UniPathway" id="UPA00606"/>
<proteinExistence type="inferred from homology"/>
<feature type="binding site" evidence="6">
    <location>
        <position position="237"/>
    </location>
    <ligand>
        <name>a purine D-ribonucleoside</name>
        <dbReference type="ChEBI" id="CHEBI:142355"/>
    </ligand>
</feature>
<feature type="domain" description="Nucleoside phosphorylase" evidence="7">
    <location>
        <begin position="27"/>
        <end position="271"/>
    </location>
</feature>
<evidence type="ECO:0000256" key="5">
    <source>
        <dbReference type="PIRNR" id="PIRNR000477"/>
    </source>
</evidence>
<feature type="binding site" evidence="6">
    <location>
        <position position="63"/>
    </location>
    <ligand>
        <name>phosphate</name>
        <dbReference type="ChEBI" id="CHEBI:43474"/>
    </ligand>
</feature>
<keyword evidence="9" id="KW-1185">Reference proteome</keyword>
<dbReference type="STRING" id="1592317.DPF_1856"/>
<dbReference type="PANTHER" id="PTHR11904:SF9">
    <property type="entry name" value="PURINE NUCLEOSIDE PHOSPHORYLASE-RELATED"/>
    <property type="match status" value="1"/>
</dbReference>
<dbReference type="PANTHER" id="PTHR11904">
    <property type="entry name" value="METHYLTHIOADENOSINE/PURINE NUCLEOSIDE PHOSPHORYLASE"/>
    <property type="match status" value="1"/>
</dbReference>
<evidence type="ECO:0000256" key="1">
    <source>
        <dbReference type="ARBA" id="ARBA00005058"/>
    </source>
</evidence>
<reference evidence="9" key="1">
    <citation type="submission" date="2016-06" db="EMBL/GenBank/DDBJ databases">
        <title>Draft genome sequence of Desulfoplanes formicivorans strain Pf12B.</title>
        <authorList>
            <person name="Watanabe M."/>
            <person name="Kojima H."/>
            <person name="Fukui M."/>
        </authorList>
    </citation>
    <scope>NUCLEOTIDE SEQUENCE [LARGE SCALE GENOMIC DNA]</scope>
    <source>
        <strain evidence="9">Pf12B</strain>
    </source>
</reference>
<dbReference type="GO" id="GO:0009116">
    <property type="term" value="P:nucleoside metabolic process"/>
    <property type="evidence" value="ECO:0007669"/>
    <property type="project" value="InterPro"/>
</dbReference>
<evidence type="ECO:0000259" key="7">
    <source>
        <dbReference type="Pfam" id="PF01048"/>
    </source>
</evidence>
<dbReference type="InterPro" id="IPR000845">
    <property type="entry name" value="Nucleoside_phosphorylase_d"/>
</dbReference>
<dbReference type="Proteomes" id="UP000095200">
    <property type="component" value="Unassembled WGS sequence"/>
</dbReference>
<dbReference type="NCBIfam" id="NF006054">
    <property type="entry name" value="PRK08202.1"/>
    <property type="match status" value="1"/>
</dbReference>
<dbReference type="OrthoDB" id="1523230at2"/>
<accession>A0A194AJA2</accession>
<protein>
    <recommendedName>
        <fullName evidence="5">Purine nucleoside phosphorylase</fullName>
        <ecNumber evidence="5">2.4.2.1</ecNumber>
    </recommendedName>
    <alternativeName>
        <fullName evidence="5">Inosine-guanosine phosphorylase</fullName>
    </alternativeName>
</protein>
<keyword evidence="4 5" id="KW-0808">Transferase</keyword>
<feature type="binding site" evidence="6">
    <location>
        <position position="214"/>
    </location>
    <ligand>
        <name>phosphate</name>
        <dbReference type="ChEBI" id="CHEBI:43474"/>
    </ligand>
</feature>
<organism evidence="8 9">
    <name type="scientific">Desulfoplanes formicivorans</name>
    <dbReference type="NCBI Taxonomy" id="1592317"/>
    <lineage>
        <taxon>Bacteria</taxon>
        <taxon>Pseudomonadati</taxon>
        <taxon>Thermodesulfobacteriota</taxon>
        <taxon>Desulfovibrionia</taxon>
        <taxon>Desulfovibrionales</taxon>
        <taxon>Desulfoplanaceae</taxon>
        <taxon>Desulfoplanes</taxon>
    </lineage>
</organism>
<comment type="function">
    <text evidence="5">The purine nucleoside phosphorylases catalyze the phosphorolytic breakdown of the N-glycosidic bond in the beta-(deoxy)ribonucleoside molecules, with the formation of the corresponding free purine bases and pentose-1-phosphate.</text>
</comment>